<dbReference type="PANTHER" id="PTHR30588:SF0">
    <property type="entry name" value="BRANCHED-CHAIN AMINO ACID PERMEASE BRNQ"/>
    <property type="match status" value="1"/>
</dbReference>
<feature type="transmembrane region" description="Helical" evidence="9">
    <location>
        <begin position="151"/>
        <end position="169"/>
    </location>
</feature>
<keyword evidence="13" id="KW-1185">Reference proteome</keyword>
<dbReference type="Proteomes" id="UP000591071">
    <property type="component" value="Unassembled WGS sequence"/>
</dbReference>
<feature type="transmembrane region" description="Helical" evidence="9">
    <location>
        <begin position="229"/>
        <end position="249"/>
    </location>
</feature>
<dbReference type="PANTHER" id="PTHR30588">
    <property type="entry name" value="BRANCHED-CHAIN AMINO ACID TRANSPORT SYSTEM 2 CARRIER PROTEIN"/>
    <property type="match status" value="1"/>
</dbReference>
<gene>
    <name evidence="10" type="ORF">ACGTZG_05655</name>
    <name evidence="11" type="ORF">HF872_00670</name>
</gene>
<keyword evidence="5 9" id="KW-0812">Transmembrane</keyword>
<evidence type="ECO:0000256" key="2">
    <source>
        <dbReference type="ARBA" id="ARBA00008540"/>
    </source>
</evidence>
<organism evidence="11 12">
    <name type="scientific">Megasphaera hexanoica</name>
    <dbReference type="NCBI Taxonomy" id="1675036"/>
    <lineage>
        <taxon>Bacteria</taxon>
        <taxon>Bacillati</taxon>
        <taxon>Bacillota</taxon>
        <taxon>Negativicutes</taxon>
        <taxon>Veillonellales</taxon>
        <taxon>Veillonellaceae</taxon>
        <taxon>Megasphaera</taxon>
    </lineage>
</organism>
<sequence>MSKNANANALIIGFAMFAVFFGAGNLVFPPLIGLMSGSSWEIAIIGLAISAILFPIATIIAVDNMGGNVQAICAPVAKWFTKSYMVMWIIFILTCGVPRQAGVGIESGLLSVLPGLQGNDAVRIALLAGYFVIVLALTFRPSKIVDIVGKYLTPFLLICLVVMIALAVFEPLGTPIAPQVDNVFSYSFLQGYQTGDVAVGIAIAGMFVASIKAKGYTDPSARHKMTLKAAVVAFLGLLIVYGGLLYLGATGSSMFDGKMDQTALLNGLVHALTGATGNVVLGIGIFLACLTTTIGVGSTIANLTVDLSDGKIPFKYMMVFVCLFGLAEACIGVQGIIRYTFWIFIAIYPVSIALMLLGVFCKYVPNHGAWKGTIAMATIIGLFEGLMQLNKSGITNLPLDSLIQLYNHIPFAAEGFAWVLPAVIGFIVGTVIVKSKGGDPYPMISKNQ</sequence>
<evidence type="ECO:0000313" key="13">
    <source>
        <dbReference type="Proteomes" id="UP001605989"/>
    </source>
</evidence>
<comment type="caution">
    <text evidence="11">The sequence shown here is derived from an EMBL/GenBank/DDBJ whole genome shotgun (WGS) entry which is preliminary data.</text>
</comment>
<feature type="transmembrane region" description="Helical" evidence="9">
    <location>
        <begin position="343"/>
        <end position="361"/>
    </location>
</feature>
<keyword evidence="7 9" id="KW-1133">Transmembrane helix</keyword>
<comment type="subcellular location">
    <subcellularLocation>
        <location evidence="1 9">Cell membrane</location>
        <topology evidence="1 9">Multi-pass membrane protein</topology>
    </subcellularLocation>
</comment>
<evidence type="ECO:0000313" key="10">
    <source>
        <dbReference type="EMBL" id="MFG6272672.1"/>
    </source>
</evidence>
<feature type="transmembrane region" description="Helical" evidence="9">
    <location>
        <begin position="368"/>
        <end position="389"/>
    </location>
</feature>
<dbReference type="GO" id="GO:0015820">
    <property type="term" value="P:L-leucine transport"/>
    <property type="evidence" value="ECO:0007669"/>
    <property type="project" value="TreeGrafter"/>
</dbReference>
<feature type="transmembrane region" description="Helical" evidence="9">
    <location>
        <begin position="121"/>
        <end position="139"/>
    </location>
</feature>
<evidence type="ECO:0000256" key="6">
    <source>
        <dbReference type="ARBA" id="ARBA00022970"/>
    </source>
</evidence>
<accession>A0A848BN13</accession>
<dbReference type="GO" id="GO:0015188">
    <property type="term" value="F:L-isoleucine transmembrane transporter activity"/>
    <property type="evidence" value="ECO:0007669"/>
    <property type="project" value="TreeGrafter"/>
</dbReference>
<keyword evidence="3 9" id="KW-0813">Transport</keyword>
<dbReference type="GO" id="GO:0005886">
    <property type="term" value="C:plasma membrane"/>
    <property type="evidence" value="ECO:0007669"/>
    <property type="project" value="UniProtKB-SubCell"/>
</dbReference>
<comment type="similarity">
    <text evidence="2 9">Belongs to the branched chain amino acid transporter family.</text>
</comment>
<protein>
    <recommendedName>
        <fullName evidence="9">Branched-chain amino acid transport system carrier protein</fullName>
    </recommendedName>
</protein>
<dbReference type="RefSeq" id="WP_075581818.1">
    <property type="nucleotide sequence ID" value="NZ_CP011940.1"/>
</dbReference>
<proteinExistence type="inferred from homology"/>
<feature type="transmembrane region" description="Helical" evidence="9">
    <location>
        <begin position="83"/>
        <end position="101"/>
    </location>
</feature>
<evidence type="ECO:0000256" key="9">
    <source>
        <dbReference type="RuleBase" id="RU362122"/>
    </source>
</evidence>
<name>A0A848BN13_9FIRM</name>
<feature type="transmembrane region" description="Helical" evidence="9">
    <location>
        <begin position="40"/>
        <end position="62"/>
    </location>
</feature>
<evidence type="ECO:0000256" key="4">
    <source>
        <dbReference type="ARBA" id="ARBA00022475"/>
    </source>
</evidence>
<dbReference type="GO" id="GO:0015818">
    <property type="term" value="P:isoleucine transport"/>
    <property type="evidence" value="ECO:0007669"/>
    <property type="project" value="TreeGrafter"/>
</dbReference>
<dbReference type="AlphaFoldDB" id="A0A848BN13"/>
<feature type="transmembrane region" description="Helical" evidence="9">
    <location>
        <begin position="279"/>
        <end position="304"/>
    </location>
</feature>
<dbReference type="Proteomes" id="UP001605989">
    <property type="component" value="Unassembled WGS sequence"/>
</dbReference>
<evidence type="ECO:0000313" key="11">
    <source>
        <dbReference type="EMBL" id="NME27142.1"/>
    </source>
</evidence>
<dbReference type="KEGG" id="mhw:ACT01_03255"/>
<reference evidence="10 13" key="2">
    <citation type="submission" date="2024-10" db="EMBL/GenBank/DDBJ databases">
        <authorList>
            <person name="Sang B.-I."/>
            <person name="Prabhaharan D."/>
        </authorList>
    </citation>
    <scope>NUCLEOTIDE SEQUENCE [LARGE SCALE GENOMIC DNA]</scope>
    <source>
        <strain evidence="10 13">MH</strain>
    </source>
</reference>
<dbReference type="EMBL" id="JABAFG010000001">
    <property type="protein sequence ID" value="NME27142.1"/>
    <property type="molecule type" value="Genomic_DNA"/>
</dbReference>
<evidence type="ECO:0000256" key="8">
    <source>
        <dbReference type="ARBA" id="ARBA00023136"/>
    </source>
</evidence>
<feature type="transmembrane region" description="Helical" evidence="9">
    <location>
        <begin position="316"/>
        <end position="337"/>
    </location>
</feature>
<feature type="transmembrane region" description="Helical" evidence="9">
    <location>
        <begin position="189"/>
        <end position="209"/>
    </location>
</feature>
<dbReference type="GO" id="GO:0005304">
    <property type="term" value="F:L-valine transmembrane transporter activity"/>
    <property type="evidence" value="ECO:0007669"/>
    <property type="project" value="TreeGrafter"/>
</dbReference>
<evidence type="ECO:0000256" key="7">
    <source>
        <dbReference type="ARBA" id="ARBA00022989"/>
    </source>
</evidence>
<dbReference type="GO" id="GO:0015190">
    <property type="term" value="F:L-leucine transmembrane transporter activity"/>
    <property type="evidence" value="ECO:0007669"/>
    <property type="project" value="TreeGrafter"/>
</dbReference>
<evidence type="ECO:0000256" key="3">
    <source>
        <dbReference type="ARBA" id="ARBA00022448"/>
    </source>
</evidence>
<feature type="transmembrane region" description="Helical" evidence="9">
    <location>
        <begin position="409"/>
        <end position="433"/>
    </location>
</feature>
<dbReference type="Pfam" id="PF05525">
    <property type="entry name" value="Branch_AA_trans"/>
    <property type="match status" value="1"/>
</dbReference>
<reference evidence="11 12" key="1">
    <citation type="submission" date="2020-04" db="EMBL/GenBank/DDBJ databases">
        <authorList>
            <person name="Hitch T.C.A."/>
            <person name="Wylensek D."/>
            <person name="Clavel T."/>
        </authorList>
    </citation>
    <scope>NUCLEOTIDE SEQUENCE [LARGE SCALE GENOMIC DNA]</scope>
    <source>
        <strain evidence="11 12">Oil-RF-744-FAT-WT-6-1</strain>
    </source>
</reference>
<evidence type="ECO:0000313" key="12">
    <source>
        <dbReference type="Proteomes" id="UP000591071"/>
    </source>
</evidence>
<comment type="function">
    <text evidence="9">Component of the transport system for branched-chain amino acids.</text>
</comment>
<dbReference type="InterPro" id="IPR004685">
    <property type="entry name" value="Brnchd-chn_aa_trnsp_Livcs"/>
</dbReference>
<keyword evidence="6 9" id="KW-0029">Amino-acid transport</keyword>
<feature type="transmembrane region" description="Helical" evidence="9">
    <location>
        <begin position="7"/>
        <end position="28"/>
    </location>
</feature>
<keyword evidence="4" id="KW-1003">Cell membrane</keyword>
<evidence type="ECO:0000256" key="5">
    <source>
        <dbReference type="ARBA" id="ARBA00022692"/>
    </source>
</evidence>
<evidence type="ECO:0000256" key="1">
    <source>
        <dbReference type="ARBA" id="ARBA00004651"/>
    </source>
</evidence>
<keyword evidence="8 9" id="KW-0472">Membrane</keyword>
<dbReference type="EMBL" id="JBIEKR010000004">
    <property type="protein sequence ID" value="MFG6272672.1"/>
    <property type="molecule type" value="Genomic_DNA"/>
</dbReference>